<comment type="caution">
    <text evidence="6">The sequence shown here is derived from an EMBL/GenBank/DDBJ whole genome shotgun (WGS) entry which is preliminary data.</text>
</comment>
<dbReference type="InterPro" id="IPR002293">
    <property type="entry name" value="AA/rel_permease1"/>
</dbReference>
<dbReference type="PANTHER" id="PTHR43243">
    <property type="entry name" value="INNER MEMBRANE TRANSPORTER YGJI-RELATED"/>
    <property type="match status" value="1"/>
</dbReference>
<protein>
    <submittedName>
        <fullName evidence="6">Uncharacterized protein</fullName>
    </submittedName>
</protein>
<dbReference type="Pfam" id="PF13520">
    <property type="entry name" value="AA_permease_2"/>
    <property type="match status" value="1"/>
</dbReference>
<dbReference type="Gene3D" id="1.20.1740.10">
    <property type="entry name" value="Amino acid/polyamine transporter I"/>
    <property type="match status" value="1"/>
</dbReference>
<sequence length="209" mass="23025">MTAVQHPDTFWNNMQTDFPDVNVAGNVMTGNLLTATFYGYSSAMLGITGFETSAQFVEEQAPGVFRKTLRNMWVFATLYNLLLSFLSLAVLPLEGRGGIYDDKDVVLASMGRVVAGKWLESWVSIDAFVVLAGGVLTSYVGITGLVRRLAFDRVLPAFLTYTNKWRGTNHYIILLFFVLQASLDRLLAVAPGWCLSAAIVLGPRSMIQI</sequence>
<evidence type="ECO:0000313" key="6">
    <source>
        <dbReference type="EMBL" id="CAI5727044.1"/>
    </source>
</evidence>
<dbReference type="AlphaFoldDB" id="A0AAV0TT96"/>
<evidence type="ECO:0000256" key="2">
    <source>
        <dbReference type="ARBA" id="ARBA00022692"/>
    </source>
</evidence>
<comment type="subcellular location">
    <subcellularLocation>
        <location evidence="1">Membrane</location>
        <topology evidence="1">Multi-pass membrane protein</topology>
    </subcellularLocation>
</comment>
<feature type="transmembrane region" description="Helical" evidence="5">
    <location>
        <begin position="72"/>
        <end position="93"/>
    </location>
</feature>
<evidence type="ECO:0000256" key="1">
    <source>
        <dbReference type="ARBA" id="ARBA00004141"/>
    </source>
</evidence>
<accession>A0AAV0TT96</accession>
<evidence type="ECO:0000256" key="5">
    <source>
        <dbReference type="SAM" id="Phobius"/>
    </source>
</evidence>
<proteinExistence type="predicted"/>
<dbReference type="PANTHER" id="PTHR43243:SF11">
    <property type="entry name" value="AMINO ACID PERMEASE_ SLC12A DOMAIN-CONTAINING PROTEIN"/>
    <property type="match status" value="1"/>
</dbReference>
<keyword evidence="7" id="KW-1185">Reference proteome</keyword>
<evidence type="ECO:0000256" key="4">
    <source>
        <dbReference type="ARBA" id="ARBA00023136"/>
    </source>
</evidence>
<feature type="transmembrane region" description="Helical" evidence="5">
    <location>
        <begin position="127"/>
        <end position="146"/>
    </location>
</feature>
<keyword evidence="2 5" id="KW-0812">Transmembrane</keyword>
<reference evidence="6" key="1">
    <citation type="submission" date="2022-12" db="EMBL/GenBank/DDBJ databases">
        <authorList>
            <person name="Webb A."/>
        </authorList>
    </citation>
    <scope>NUCLEOTIDE SEQUENCE</scope>
    <source>
        <strain evidence="6">Pd1</strain>
    </source>
</reference>
<organism evidence="6 7">
    <name type="scientific">Peronospora destructor</name>
    <dbReference type="NCBI Taxonomy" id="86335"/>
    <lineage>
        <taxon>Eukaryota</taxon>
        <taxon>Sar</taxon>
        <taxon>Stramenopiles</taxon>
        <taxon>Oomycota</taxon>
        <taxon>Peronosporomycetes</taxon>
        <taxon>Peronosporales</taxon>
        <taxon>Peronosporaceae</taxon>
        <taxon>Peronospora</taxon>
    </lineage>
</organism>
<dbReference type="EMBL" id="CANTFM010000645">
    <property type="protein sequence ID" value="CAI5727044.1"/>
    <property type="molecule type" value="Genomic_DNA"/>
</dbReference>
<keyword evidence="4 5" id="KW-0472">Membrane</keyword>
<gene>
    <name evidence="6" type="ORF">PDE001_LOCUS3716</name>
</gene>
<dbReference type="GO" id="GO:0016020">
    <property type="term" value="C:membrane"/>
    <property type="evidence" value="ECO:0007669"/>
    <property type="project" value="UniProtKB-SubCell"/>
</dbReference>
<dbReference type="GO" id="GO:0015171">
    <property type="term" value="F:amino acid transmembrane transporter activity"/>
    <property type="evidence" value="ECO:0007669"/>
    <property type="project" value="TreeGrafter"/>
</dbReference>
<feature type="transmembrane region" description="Helical" evidence="5">
    <location>
        <begin position="167"/>
        <end position="183"/>
    </location>
</feature>
<evidence type="ECO:0000256" key="3">
    <source>
        <dbReference type="ARBA" id="ARBA00022989"/>
    </source>
</evidence>
<name>A0AAV0TT96_9STRA</name>
<dbReference type="Proteomes" id="UP001162029">
    <property type="component" value="Unassembled WGS sequence"/>
</dbReference>
<keyword evidence="3 5" id="KW-1133">Transmembrane helix</keyword>
<evidence type="ECO:0000313" key="7">
    <source>
        <dbReference type="Proteomes" id="UP001162029"/>
    </source>
</evidence>